<dbReference type="OrthoDB" id="9804504at2"/>
<dbReference type="NCBIfam" id="TIGR02034">
    <property type="entry name" value="CysN"/>
    <property type="match status" value="1"/>
</dbReference>
<dbReference type="UniPathway" id="UPA00140">
    <property type="reaction ID" value="UER00204"/>
</dbReference>
<keyword evidence="6 9" id="KW-0342">GTP-binding</keyword>
<dbReference type="EC" id="2.7.7.4" evidence="9"/>
<dbReference type="NCBIfam" id="TIGR00231">
    <property type="entry name" value="small_GTP"/>
    <property type="match status" value="1"/>
</dbReference>
<evidence type="ECO:0000256" key="5">
    <source>
        <dbReference type="ARBA" id="ARBA00022840"/>
    </source>
</evidence>
<dbReference type="PANTHER" id="PTHR23115">
    <property type="entry name" value="TRANSLATION FACTOR"/>
    <property type="match status" value="1"/>
</dbReference>
<dbReference type="CDD" id="cd04166">
    <property type="entry name" value="CysN_ATPS"/>
    <property type="match status" value="1"/>
</dbReference>
<dbReference type="GO" id="GO:0000103">
    <property type="term" value="P:sulfate assimilation"/>
    <property type="evidence" value="ECO:0007669"/>
    <property type="project" value="UniProtKB-UniRule"/>
</dbReference>
<evidence type="ECO:0000259" key="10">
    <source>
        <dbReference type="PROSITE" id="PS51722"/>
    </source>
</evidence>
<name>A0A0S2KF71_9GAMM</name>
<dbReference type="STRING" id="1249552.PS2015_2322"/>
<dbReference type="CDD" id="cd02027">
    <property type="entry name" value="APSK"/>
    <property type="match status" value="1"/>
</dbReference>
<evidence type="ECO:0000256" key="6">
    <source>
        <dbReference type="ARBA" id="ARBA00023134"/>
    </source>
</evidence>
<proteinExistence type="inferred from homology"/>
<dbReference type="InterPro" id="IPR005225">
    <property type="entry name" value="Small_GTP-bd"/>
</dbReference>
<feature type="binding site" evidence="9">
    <location>
        <begin position="165"/>
        <end position="168"/>
    </location>
    <ligand>
        <name>GTP</name>
        <dbReference type="ChEBI" id="CHEBI:37565"/>
    </ligand>
</feature>
<dbReference type="CDD" id="cd03695">
    <property type="entry name" value="CysN_NodQ_II"/>
    <property type="match status" value="1"/>
</dbReference>
<dbReference type="PROSITE" id="PS00301">
    <property type="entry name" value="G_TR_1"/>
    <property type="match status" value="1"/>
</dbReference>
<feature type="domain" description="Tr-type G" evidence="10">
    <location>
        <begin position="22"/>
        <end position="239"/>
    </location>
</feature>
<dbReference type="EMBL" id="CP013189">
    <property type="protein sequence ID" value="ALO46957.1"/>
    <property type="molecule type" value="Genomic_DNA"/>
</dbReference>
<dbReference type="InterPro" id="IPR059117">
    <property type="entry name" value="APS_kinase_dom"/>
</dbReference>
<dbReference type="FunFam" id="2.40.30.10:FF:000027">
    <property type="entry name" value="Sulfate adenylyltransferase subunit 1"/>
    <property type="match status" value="1"/>
</dbReference>
<dbReference type="PROSITE" id="PS51722">
    <property type="entry name" value="G_TR_2"/>
    <property type="match status" value="1"/>
</dbReference>
<keyword evidence="5 9" id="KW-0067">ATP-binding</keyword>
<evidence type="ECO:0000256" key="4">
    <source>
        <dbReference type="ARBA" id="ARBA00022741"/>
    </source>
</evidence>
<protein>
    <recommendedName>
        <fullName evidence="9">Sulfate adenylyltransferase subunit 1</fullName>
        <ecNumber evidence="9">2.7.7.4</ecNumber>
    </recommendedName>
    <alternativeName>
        <fullName evidence="9">ATP-sulfurylase large subunit</fullName>
    </alternativeName>
    <alternativeName>
        <fullName evidence="9">Sulfate adenylate transferase</fullName>
        <shortName evidence="9">SAT</shortName>
    </alternativeName>
</protein>
<organism evidence="11 12">
    <name type="scientific">Pseudohongiella spirulinae</name>
    <dbReference type="NCBI Taxonomy" id="1249552"/>
    <lineage>
        <taxon>Bacteria</taxon>
        <taxon>Pseudomonadati</taxon>
        <taxon>Pseudomonadota</taxon>
        <taxon>Gammaproteobacteria</taxon>
        <taxon>Pseudomonadales</taxon>
        <taxon>Pseudohongiellaceae</taxon>
        <taxon>Pseudohongiella</taxon>
    </lineage>
</organism>
<dbReference type="GO" id="GO:0003924">
    <property type="term" value="F:GTPase activity"/>
    <property type="evidence" value="ECO:0007669"/>
    <property type="project" value="InterPro"/>
</dbReference>
<dbReference type="CDD" id="cd04095">
    <property type="entry name" value="CysN_NoDQ_III"/>
    <property type="match status" value="1"/>
</dbReference>
<evidence type="ECO:0000256" key="9">
    <source>
        <dbReference type="HAMAP-Rule" id="MF_00062"/>
    </source>
</evidence>
<keyword evidence="12" id="KW-1185">Reference proteome</keyword>
<keyword evidence="2 9" id="KW-0808">Transferase</keyword>
<dbReference type="SUPFAM" id="SSF52540">
    <property type="entry name" value="P-loop containing nucleoside triphosphate hydrolases"/>
    <property type="match status" value="2"/>
</dbReference>
<evidence type="ECO:0000256" key="3">
    <source>
        <dbReference type="ARBA" id="ARBA00022695"/>
    </source>
</evidence>
<evidence type="ECO:0000256" key="8">
    <source>
        <dbReference type="ARBA" id="ARBA00062688"/>
    </source>
</evidence>
<dbReference type="Pfam" id="PF00009">
    <property type="entry name" value="GTP_EFTU"/>
    <property type="match status" value="1"/>
</dbReference>
<evidence type="ECO:0000313" key="12">
    <source>
        <dbReference type="Proteomes" id="UP000065641"/>
    </source>
</evidence>
<evidence type="ECO:0000256" key="2">
    <source>
        <dbReference type="ARBA" id="ARBA00022679"/>
    </source>
</evidence>
<comment type="catalytic activity">
    <reaction evidence="9">
        <text>sulfate + ATP + H(+) = adenosine 5'-phosphosulfate + diphosphate</text>
        <dbReference type="Rhea" id="RHEA:18133"/>
        <dbReference type="ChEBI" id="CHEBI:15378"/>
        <dbReference type="ChEBI" id="CHEBI:16189"/>
        <dbReference type="ChEBI" id="CHEBI:30616"/>
        <dbReference type="ChEBI" id="CHEBI:33019"/>
        <dbReference type="ChEBI" id="CHEBI:58243"/>
        <dbReference type="EC" id="2.7.7.4"/>
    </reaction>
</comment>
<gene>
    <name evidence="9" type="primary">cysN</name>
    <name evidence="11" type="ORF">PS2015_2322</name>
</gene>
<dbReference type="InterPro" id="IPR027417">
    <property type="entry name" value="P-loop_NTPase"/>
</dbReference>
<comment type="function">
    <text evidence="7 9">With CysD forms the ATP sulfurylase (ATPS) that catalyzes the adenylation of sulfate producing adenosine 5'-phosphosulfate (APS) and diphosphate, the first enzymatic step in sulfur assimilation pathway. APS synthesis involves the formation of a high-energy phosphoric-sulfuric acid anhydride bond driven by GTP hydrolysis by CysN coupled to ATP hydrolysis by CysD.</text>
</comment>
<comment type="pathway">
    <text evidence="1 9">Sulfur metabolism; hydrogen sulfide biosynthesis; sulfite from sulfate: step 1/3.</text>
</comment>
<dbReference type="InterPro" id="IPR000795">
    <property type="entry name" value="T_Tr_GTP-bd_dom"/>
</dbReference>
<dbReference type="GO" id="GO:0005524">
    <property type="term" value="F:ATP binding"/>
    <property type="evidence" value="ECO:0007669"/>
    <property type="project" value="UniProtKB-KW"/>
</dbReference>
<dbReference type="SUPFAM" id="SSF50465">
    <property type="entry name" value="EF-Tu/eEF-1alpha/eIF2-gamma C-terminal domain"/>
    <property type="match status" value="1"/>
</dbReference>
<keyword evidence="4 9" id="KW-0547">Nucleotide-binding</keyword>
<dbReference type="PATRIC" id="fig|1249552.3.peg.2335"/>
<reference evidence="11 12" key="1">
    <citation type="submission" date="2015-11" db="EMBL/GenBank/DDBJ databases">
        <authorList>
            <person name="Zhang Y."/>
            <person name="Guo Z."/>
        </authorList>
    </citation>
    <scope>NUCLEOTIDE SEQUENCE [LARGE SCALE GENOMIC DNA]</scope>
    <source>
        <strain evidence="11 12">KCTC 32221</strain>
    </source>
</reference>
<dbReference type="InterPro" id="IPR050100">
    <property type="entry name" value="TRAFAC_GTPase_members"/>
</dbReference>
<feature type="binding site" evidence="9">
    <location>
        <begin position="110"/>
        <end position="114"/>
    </location>
    <ligand>
        <name>GTP</name>
        <dbReference type="ChEBI" id="CHEBI:37565"/>
    </ligand>
</feature>
<dbReference type="InterPro" id="IPR044138">
    <property type="entry name" value="CysN_II"/>
</dbReference>
<keyword evidence="11" id="KW-0418">Kinase</keyword>
<sequence length="636" mass="70383">MSHQSDLIATDITAYLAQHERKEMLRLLTCGSVDDGKSTLIGRLLHDSKMIYEDQLAAIQKDSMKVGTTGGKLDLALLVDGLQAEREQGITIDVAYRYFSTAKRKFIIADTPGHEQYTRNMATGASTCDLAIILIDARHGVQVQTRRHSFITSLLGIKHIVVAVNKMDLVDYRQDVFEQIKADYLAFSEKLKPAEFHFVPMSALDGDNVVNPSSNMPWYEGPVLMQLLENVQIAEDRNYDDFRFPVQYVNRPNLNFRGFCGTVSSGVVRKGDEITVLPSNKKSRIKSIVTFDEELELAYTDMAITITLEDEIDISRGDMIVHRGNLPVVAEEFEAALVWMTEDQLLPGKMYDFKLGTKTVSGRVNAIKHQIDVNTLQENPAPALELNEIALCEISVDEPVCIDSYDKNRSTGAFIVIDRLSNVTVGAGMITLDNAAARRRKRSSNTHVTREERAARYGQKPATVMFIGVSGAGKSTLAHGLERRLFDLGRVSTVLDGKAMRLGISKDLPHDAEGRAENLRRSAHIARFLNDSGLICCAAFVAPNPDSREHAMSVIGKDNCLIVYLNPPIDVCQQRDPSGIYAAAESTGSADIPGVSFPYSPPEKVDLELDTSSLSVDDCLDQVIAIMQERRILKGQ</sequence>
<comment type="similarity">
    <text evidence="9">Belongs to the TRAFAC class translation factor GTPase superfamily. Classic translation factor GTPase family. CysN/NodQ subfamily.</text>
</comment>
<feature type="binding site" evidence="9">
    <location>
        <begin position="31"/>
        <end position="38"/>
    </location>
    <ligand>
        <name>GTP</name>
        <dbReference type="ChEBI" id="CHEBI:37565"/>
    </ligand>
</feature>
<dbReference type="Pfam" id="PF01583">
    <property type="entry name" value="APS_kinase"/>
    <property type="match status" value="1"/>
</dbReference>
<dbReference type="Gene3D" id="2.40.30.10">
    <property type="entry name" value="Translation factors"/>
    <property type="match status" value="2"/>
</dbReference>
<dbReference type="GO" id="GO:0070814">
    <property type="term" value="P:hydrogen sulfide biosynthetic process"/>
    <property type="evidence" value="ECO:0007669"/>
    <property type="project" value="UniProtKB-UniRule"/>
</dbReference>
<dbReference type="InterPro" id="IPR044139">
    <property type="entry name" value="CysN_NoDQ_III"/>
</dbReference>
<dbReference type="SUPFAM" id="SSF50447">
    <property type="entry name" value="Translation proteins"/>
    <property type="match status" value="1"/>
</dbReference>
<dbReference type="PRINTS" id="PR00315">
    <property type="entry name" value="ELONGATNFCT"/>
</dbReference>
<dbReference type="InterPro" id="IPR054696">
    <property type="entry name" value="GTP-eEF1A_C"/>
</dbReference>
<dbReference type="RefSeq" id="WP_058022396.1">
    <property type="nucleotide sequence ID" value="NZ_CP013189.1"/>
</dbReference>
<accession>A0A0S2KF71</accession>
<dbReference type="HAMAP" id="MF_00062">
    <property type="entry name" value="Sulf_adenylyltr_sub1"/>
    <property type="match status" value="1"/>
</dbReference>
<dbReference type="InterPro" id="IPR031157">
    <property type="entry name" value="G_TR_CS"/>
</dbReference>
<dbReference type="InterPro" id="IPR009000">
    <property type="entry name" value="Transl_B-barrel_sf"/>
</dbReference>
<dbReference type="NCBIfam" id="NF003478">
    <property type="entry name" value="PRK05124.1"/>
    <property type="match status" value="1"/>
</dbReference>
<dbReference type="GO" id="GO:0004020">
    <property type="term" value="F:adenylylsulfate kinase activity"/>
    <property type="evidence" value="ECO:0007669"/>
    <property type="project" value="UniProtKB-EC"/>
</dbReference>
<dbReference type="Pfam" id="PF22594">
    <property type="entry name" value="GTP-eEF1A_C"/>
    <property type="match status" value="1"/>
</dbReference>
<dbReference type="InterPro" id="IPR011779">
    <property type="entry name" value="SO4_adenylTrfase_lsu"/>
</dbReference>
<dbReference type="NCBIfam" id="NF004035">
    <property type="entry name" value="PRK05506.1"/>
    <property type="match status" value="1"/>
</dbReference>
<keyword evidence="3 9" id="KW-0548">Nucleotidyltransferase</keyword>
<dbReference type="GO" id="GO:0004781">
    <property type="term" value="F:sulfate adenylyltransferase (ATP) activity"/>
    <property type="evidence" value="ECO:0007669"/>
    <property type="project" value="UniProtKB-UniRule"/>
</dbReference>
<dbReference type="GO" id="GO:0005525">
    <property type="term" value="F:GTP binding"/>
    <property type="evidence" value="ECO:0007669"/>
    <property type="project" value="UniProtKB-UniRule"/>
</dbReference>
<comment type="subunit">
    <text evidence="8">Heterodimer composed of CysD, the smaller subunit, and CysNC.</text>
</comment>
<dbReference type="KEGG" id="pspi:PS2015_2322"/>
<dbReference type="AlphaFoldDB" id="A0A0S2KF71"/>
<dbReference type="Gene3D" id="3.40.50.300">
    <property type="entry name" value="P-loop containing nucleotide triphosphate hydrolases"/>
    <property type="match status" value="2"/>
</dbReference>
<evidence type="ECO:0000313" key="11">
    <source>
        <dbReference type="EMBL" id="ALO46957.1"/>
    </source>
</evidence>
<dbReference type="InterPro" id="IPR009001">
    <property type="entry name" value="Transl_elong_EF1A/Init_IF2_C"/>
</dbReference>
<evidence type="ECO:0000256" key="1">
    <source>
        <dbReference type="ARBA" id="ARBA00005048"/>
    </source>
</evidence>
<dbReference type="InterPro" id="IPR041757">
    <property type="entry name" value="CysN_GTP-bd"/>
</dbReference>
<dbReference type="FunFam" id="3.40.50.300:FF:000119">
    <property type="entry name" value="Sulfate adenylyltransferase subunit 1"/>
    <property type="match status" value="1"/>
</dbReference>
<evidence type="ECO:0000256" key="7">
    <source>
        <dbReference type="ARBA" id="ARBA00055271"/>
    </source>
</evidence>
<dbReference type="Proteomes" id="UP000065641">
    <property type="component" value="Chromosome"/>
</dbReference>